<dbReference type="Proteomes" id="UP000026962">
    <property type="component" value="Chromosome 4"/>
</dbReference>
<evidence type="ECO:0000256" key="3">
    <source>
        <dbReference type="ARBA" id="ARBA00022490"/>
    </source>
</evidence>
<protein>
    <submittedName>
        <fullName evidence="5">Uncharacterized protein</fullName>
    </submittedName>
</protein>
<reference evidence="5" key="1">
    <citation type="submission" date="2015-04" db="UniProtKB">
        <authorList>
            <consortium name="EnsemblPlants"/>
        </authorList>
    </citation>
    <scope>IDENTIFICATION</scope>
</reference>
<proteinExistence type="predicted"/>
<dbReference type="eggNOG" id="ENOG502QRIN">
    <property type="taxonomic scope" value="Eukaryota"/>
</dbReference>
<evidence type="ECO:0000256" key="2">
    <source>
        <dbReference type="ARBA" id="ARBA00004496"/>
    </source>
</evidence>
<keyword evidence="4" id="KW-0539">Nucleus</keyword>
<reference evidence="5" key="2">
    <citation type="submission" date="2018-05" db="EMBL/GenBank/DDBJ databases">
        <title>OpunRS2 (Oryza punctata Reference Sequence Version 2).</title>
        <authorList>
            <person name="Zhang J."/>
            <person name="Kudrna D."/>
            <person name="Lee S."/>
            <person name="Talag J."/>
            <person name="Welchert J."/>
            <person name="Wing R.A."/>
        </authorList>
    </citation>
    <scope>NUCLEOTIDE SEQUENCE [LARGE SCALE GENOMIC DNA]</scope>
</reference>
<name>A0A0E0KQP7_ORYPU</name>
<accession>A0A0E0KQP7</accession>
<evidence type="ECO:0000313" key="5">
    <source>
        <dbReference type="EnsemblPlants" id="OPUNC04G10770.1"/>
    </source>
</evidence>
<evidence type="ECO:0000256" key="4">
    <source>
        <dbReference type="ARBA" id="ARBA00023242"/>
    </source>
</evidence>
<comment type="subcellular location">
    <subcellularLocation>
        <location evidence="2">Cytoplasm</location>
    </subcellularLocation>
    <subcellularLocation>
        <location evidence="1">Nucleus</location>
    </subcellularLocation>
</comment>
<organism evidence="5">
    <name type="scientific">Oryza punctata</name>
    <name type="common">Red rice</name>
    <dbReference type="NCBI Taxonomy" id="4537"/>
    <lineage>
        <taxon>Eukaryota</taxon>
        <taxon>Viridiplantae</taxon>
        <taxon>Streptophyta</taxon>
        <taxon>Embryophyta</taxon>
        <taxon>Tracheophyta</taxon>
        <taxon>Spermatophyta</taxon>
        <taxon>Magnoliopsida</taxon>
        <taxon>Liliopsida</taxon>
        <taxon>Poales</taxon>
        <taxon>Poaceae</taxon>
        <taxon>BOP clade</taxon>
        <taxon>Oryzoideae</taxon>
        <taxon>Oryzeae</taxon>
        <taxon>Oryzinae</taxon>
        <taxon>Oryza</taxon>
    </lineage>
</organism>
<dbReference type="GO" id="GO:0005737">
    <property type="term" value="C:cytoplasm"/>
    <property type="evidence" value="ECO:0007669"/>
    <property type="project" value="UniProtKB-SubCell"/>
</dbReference>
<dbReference type="EnsemblPlants" id="OPUNC04G10770.1">
    <property type="protein sequence ID" value="OPUNC04G10770.1"/>
    <property type="gene ID" value="OPUNC04G10770"/>
</dbReference>
<dbReference type="Gramene" id="OPUNC04G10770.1">
    <property type="protein sequence ID" value="OPUNC04G10770.1"/>
    <property type="gene ID" value="OPUNC04G10770"/>
</dbReference>
<keyword evidence="6" id="KW-1185">Reference proteome</keyword>
<evidence type="ECO:0000313" key="6">
    <source>
        <dbReference type="Proteomes" id="UP000026962"/>
    </source>
</evidence>
<sequence>MGVLFLCPVDDYDVLEESAEAESPKHETTAVKLQKTRASGRRQLADCAMLVEQSWWKLLDFTILKRSSVSFFDIEKQETIVSRLGRDCPRMKKAQKLALQHWLEAIDPRHRYGHNLERIYSKKGMRSSVSAREAALLLVDDRR</sequence>
<dbReference type="PANTHER" id="PTHR31250:SF14">
    <property type="entry name" value="IQ DOMAIN-CONTAINING PROTEIN IQM2"/>
    <property type="match status" value="1"/>
</dbReference>
<dbReference type="InterPro" id="IPR044159">
    <property type="entry name" value="IQM"/>
</dbReference>
<dbReference type="HOGENOM" id="CLU_115600_0_0_1"/>
<keyword evidence="3" id="KW-0963">Cytoplasm</keyword>
<dbReference type="GO" id="GO:0005634">
    <property type="term" value="C:nucleus"/>
    <property type="evidence" value="ECO:0007669"/>
    <property type="project" value="UniProtKB-SubCell"/>
</dbReference>
<dbReference type="AlphaFoldDB" id="A0A0E0KQP7"/>
<evidence type="ECO:0000256" key="1">
    <source>
        <dbReference type="ARBA" id="ARBA00004123"/>
    </source>
</evidence>
<dbReference type="STRING" id="4537.A0A0E0KQP7"/>
<dbReference type="PANTHER" id="PTHR31250">
    <property type="entry name" value="IQ DOMAIN-CONTAINING PROTEIN IQM3"/>
    <property type="match status" value="1"/>
</dbReference>